<feature type="transmembrane region" description="Helical" evidence="6">
    <location>
        <begin position="353"/>
        <end position="372"/>
    </location>
</feature>
<evidence type="ECO:0000256" key="6">
    <source>
        <dbReference type="SAM" id="Phobius"/>
    </source>
</evidence>
<dbReference type="InterPro" id="IPR051449">
    <property type="entry name" value="ABC-2_transporter_component"/>
</dbReference>
<feature type="domain" description="ABC-2 type transporter transmembrane" evidence="7">
    <location>
        <begin position="16"/>
        <end position="369"/>
    </location>
</feature>
<dbReference type="Gene3D" id="3.40.1710.10">
    <property type="entry name" value="abc type-2 transporter like domain"/>
    <property type="match status" value="1"/>
</dbReference>
<dbReference type="PANTHER" id="PTHR30294">
    <property type="entry name" value="MEMBRANE COMPONENT OF ABC TRANSPORTER YHHJ-RELATED"/>
    <property type="match status" value="1"/>
</dbReference>
<evidence type="ECO:0000313" key="8">
    <source>
        <dbReference type="EMBL" id="MFB9134220.1"/>
    </source>
</evidence>
<accession>A0ABV5HJ09</accession>
<evidence type="ECO:0000256" key="1">
    <source>
        <dbReference type="ARBA" id="ARBA00004651"/>
    </source>
</evidence>
<keyword evidence="2" id="KW-1003">Cell membrane</keyword>
<feature type="transmembrane region" description="Helical" evidence="6">
    <location>
        <begin position="181"/>
        <end position="206"/>
    </location>
</feature>
<feature type="transmembrane region" description="Helical" evidence="6">
    <location>
        <begin position="292"/>
        <end position="313"/>
    </location>
</feature>
<comment type="caution">
    <text evidence="8">The sequence shown here is derived from an EMBL/GenBank/DDBJ whole genome shotgun (WGS) entry which is preliminary data.</text>
</comment>
<name>A0ABV5HJ09_9VIBR</name>
<evidence type="ECO:0000313" key="9">
    <source>
        <dbReference type="Proteomes" id="UP001589645"/>
    </source>
</evidence>
<keyword evidence="3 6" id="KW-0812">Transmembrane</keyword>
<dbReference type="PANTHER" id="PTHR30294:SF47">
    <property type="entry name" value="INNER MEMBRANE TRANSPORT PERMEASE YHHJ"/>
    <property type="match status" value="1"/>
</dbReference>
<gene>
    <name evidence="8" type="ORF">ACFFUV_04455</name>
</gene>
<feature type="transmembrane region" description="Helical" evidence="6">
    <location>
        <begin position="227"/>
        <end position="249"/>
    </location>
</feature>
<dbReference type="EMBL" id="JBHMEP010000001">
    <property type="protein sequence ID" value="MFB9134220.1"/>
    <property type="molecule type" value="Genomic_DNA"/>
</dbReference>
<protein>
    <submittedName>
        <fullName evidence="8">ABC transporter permease</fullName>
    </submittedName>
</protein>
<comment type="subcellular location">
    <subcellularLocation>
        <location evidence="1">Cell membrane</location>
        <topology evidence="1">Multi-pass membrane protein</topology>
    </subcellularLocation>
</comment>
<dbReference type="InterPro" id="IPR013525">
    <property type="entry name" value="ABC2_TM"/>
</dbReference>
<evidence type="ECO:0000256" key="5">
    <source>
        <dbReference type="ARBA" id="ARBA00023136"/>
    </source>
</evidence>
<evidence type="ECO:0000256" key="2">
    <source>
        <dbReference type="ARBA" id="ARBA00022475"/>
    </source>
</evidence>
<keyword evidence="5 6" id="KW-0472">Membrane</keyword>
<organism evidence="8 9">
    <name type="scientific">Vibrio olivae</name>
    <dbReference type="NCBI Taxonomy" id="1243002"/>
    <lineage>
        <taxon>Bacteria</taxon>
        <taxon>Pseudomonadati</taxon>
        <taxon>Pseudomonadota</taxon>
        <taxon>Gammaproteobacteria</taxon>
        <taxon>Vibrionales</taxon>
        <taxon>Vibrionaceae</taxon>
        <taxon>Vibrio</taxon>
    </lineage>
</organism>
<evidence type="ECO:0000256" key="3">
    <source>
        <dbReference type="ARBA" id="ARBA00022692"/>
    </source>
</evidence>
<evidence type="ECO:0000256" key="4">
    <source>
        <dbReference type="ARBA" id="ARBA00022989"/>
    </source>
</evidence>
<dbReference type="Pfam" id="PF12698">
    <property type="entry name" value="ABC2_membrane_3"/>
    <property type="match status" value="1"/>
</dbReference>
<feature type="transmembrane region" description="Helical" evidence="6">
    <location>
        <begin position="261"/>
        <end position="285"/>
    </location>
</feature>
<reference evidence="8 9" key="1">
    <citation type="submission" date="2024-09" db="EMBL/GenBank/DDBJ databases">
        <authorList>
            <person name="Sun Q."/>
            <person name="Mori K."/>
        </authorList>
    </citation>
    <scope>NUCLEOTIDE SEQUENCE [LARGE SCALE GENOMIC DNA]</scope>
    <source>
        <strain evidence="8 9">CECT 8064</strain>
    </source>
</reference>
<sequence length="381" mass="42383">MTASFTRQWHIVRHDKWLLACLTWLPVMLSLSIWAIFSAGIARNLPVGVVDLNHSRLSQQLVRNVNASPTMNVTQMPNDVSSAKQALIEGDIYAYLVIPVDFEKDTVKGLSPQVSAFYNSQYVLVGKLINSALTQAHATFNAQIETLSGLSQGSQTLSGAMAHAVPIQTQITPLFNLNSNYAQFLVTAIVPALWQIMVVVVTIMILAANHQHQSLERWLGPKPLRHVVTTLAPYFPIYALHGALFLAWFYGVEHWPFHGQFALVILAQWFTAIACMIMGAFFYFLTLDTARAMSFAGAFTAPSFAFMGITFPVTDMGPLAQFWRSLLPVSHYIQVQVAQSSYGADLISTLHTLIPMLGYSLPLLLISLLITWQRTKQEKAR</sequence>
<keyword evidence="9" id="KW-1185">Reference proteome</keyword>
<dbReference type="Proteomes" id="UP001589645">
    <property type="component" value="Unassembled WGS sequence"/>
</dbReference>
<evidence type="ECO:0000259" key="7">
    <source>
        <dbReference type="Pfam" id="PF12698"/>
    </source>
</evidence>
<proteinExistence type="predicted"/>
<keyword evidence="4 6" id="KW-1133">Transmembrane helix</keyword>
<dbReference type="RefSeq" id="WP_390190024.1">
    <property type="nucleotide sequence ID" value="NZ_JBHMEP010000001.1"/>
</dbReference>
<feature type="transmembrane region" description="Helical" evidence="6">
    <location>
        <begin position="17"/>
        <end position="37"/>
    </location>
</feature>